<evidence type="ECO:0000259" key="5">
    <source>
        <dbReference type="PROSITE" id="PS51352"/>
    </source>
</evidence>
<gene>
    <name evidence="6" type="ORF">HNQ88_003950</name>
</gene>
<keyword evidence="7" id="KW-1185">Reference proteome</keyword>
<protein>
    <submittedName>
        <fullName evidence="6">Peroxiredoxin</fullName>
    </submittedName>
</protein>
<evidence type="ECO:0000313" key="7">
    <source>
        <dbReference type="Proteomes" id="UP001185092"/>
    </source>
</evidence>
<dbReference type="Proteomes" id="UP001185092">
    <property type="component" value="Unassembled WGS sequence"/>
</dbReference>
<dbReference type="Pfam" id="PF00578">
    <property type="entry name" value="AhpC-TSA"/>
    <property type="match status" value="1"/>
</dbReference>
<comment type="caution">
    <text evidence="6">The sequence shown here is derived from an EMBL/GenBank/DDBJ whole genome shotgun (WGS) entry which is preliminary data.</text>
</comment>
<dbReference type="RefSeq" id="WP_309941209.1">
    <property type="nucleotide sequence ID" value="NZ_AP025305.1"/>
</dbReference>
<evidence type="ECO:0000256" key="1">
    <source>
        <dbReference type="ARBA" id="ARBA00004196"/>
    </source>
</evidence>
<evidence type="ECO:0000256" key="4">
    <source>
        <dbReference type="ARBA" id="ARBA00023284"/>
    </source>
</evidence>
<organism evidence="6 7">
    <name type="scientific">Aureibacter tunicatorum</name>
    <dbReference type="NCBI Taxonomy" id="866807"/>
    <lineage>
        <taxon>Bacteria</taxon>
        <taxon>Pseudomonadati</taxon>
        <taxon>Bacteroidota</taxon>
        <taxon>Cytophagia</taxon>
        <taxon>Cytophagales</taxon>
        <taxon>Persicobacteraceae</taxon>
        <taxon>Aureibacter</taxon>
    </lineage>
</organism>
<evidence type="ECO:0000256" key="3">
    <source>
        <dbReference type="ARBA" id="ARBA00023157"/>
    </source>
</evidence>
<keyword evidence="2" id="KW-0201">Cytochrome c-type biogenesis</keyword>
<dbReference type="PROSITE" id="PS51352">
    <property type="entry name" value="THIOREDOXIN_2"/>
    <property type="match status" value="1"/>
</dbReference>
<dbReference type="PANTHER" id="PTHR42852">
    <property type="entry name" value="THIOL:DISULFIDE INTERCHANGE PROTEIN DSBE"/>
    <property type="match status" value="1"/>
</dbReference>
<dbReference type="GO" id="GO:0017004">
    <property type="term" value="P:cytochrome complex assembly"/>
    <property type="evidence" value="ECO:0007669"/>
    <property type="project" value="UniProtKB-KW"/>
</dbReference>
<dbReference type="PANTHER" id="PTHR42852:SF6">
    <property type="entry name" value="THIOL:DISULFIDE INTERCHANGE PROTEIN DSBE"/>
    <property type="match status" value="1"/>
</dbReference>
<evidence type="ECO:0000313" key="6">
    <source>
        <dbReference type="EMBL" id="MDR6240874.1"/>
    </source>
</evidence>
<comment type="subcellular location">
    <subcellularLocation>
        <location evidence="1">Cell envelope</location>
    </subcellularLocation>
</comment>
<keyword evidence="3" id="KW-1015">Disulfide bond</keyword>
<dbReference type="GO" id="GO:0016491">
    <property type="term" value="F:oxidoreductase activity"/>
    <property type="evidence" value="ECO:0007669"/>
    <property type="project" value="InterPro"/>
</dbReference>
<dbReference type="SUPFAM" id="SSF52833">
    <property type="entry name" value="Thioredoxin-like"/>
    <property type="match status" value="1"/>
</dbReference>
<dbReference type="GO" id="GO:0030313">
    <property type="term" value="C:cell envelope"/>
    <property type="evidence" value="ECO:0007669"/>
    <property type="project" value="UniProtKB-SubCell"/>
</dbReference>
<dbReference type="InterPro" id="IPR013766">
    <property type="entry name" value="Thioredoxin_domain"/>
</dbReference>
<sequence>MKLKNIFIGAGICFAFLACNKNSKNAEITISGKINHPSESGAVVLEKWEGQIPTPIDTLAVKDSTFNVNSDELESGFYRLNFYNQQNVNLVLDGNENINIQVDGNNPKGVVEIKGSKSHDLLDKANVFLEDFRVKATQIEIDYSQAMASGDALAENLYTAKFDSLQNTIQTEIKNLINSNEIVLGDLQLVGLLDPDKDINTIDKVAQELKKKYPELPIITDFAKQVENSKKLAIGSKAPNFTLPQPDGKKLSLSDFEGQYVLIDFWASWCPPCRKANPHLVSLYDEYHSKGIEFIGVSLDKDKDKWEQAITDDKLTWPQVSDLKYFNSEVAKEYQVNSIPSTFLLDKDGKIIAKNLRGEELDEKLKELFH</sequence>
<dbReference type="InterPro" id="IPR036249">
    <property type="entry name" value="Thioredoxin-like_sf"/>
</dbReference>
<accession>A0AAE3XSP7</accession>
<feature type="domain" description="Thioredoxin" evidence="5">
    <location>
        <begin position="232"/>
        <end position="370"/>
    </location>
</feature>
<dbReference type="InterPro" id="IPR025380">
    <property type="entry name" value="DUF4369"/>
</dbReference>
<keyword evidence="4" id="KW-0676">Redox-active center</keyword>
<dbReference type="Pfam" id="PF14289">
    <property type="entry name" value="DUF4369"/>
    <property type="match status" value="1"/>
</dbReference>
<dbReference type="InterPro" id="IPR000866">
    <property type="entry name" value="AhpC/TSA"/>
</dbReference>
<dbReference type="AlphaFoldDB" id="A0AAE3XSP7"/>
<dbReference type="Gene3D" id="3.40.30.10">
    <property type="entry name" value="Glutaredoxin"/>
    <property type="match status" value="1"/>
</dbReference>
<dbReference type="PROSITE" id="PS51257">
    <property type="entry name" value="PROKAR_LIPOPROTEIN"/>
    <property type="match status" value="1"/>
</dbReference>
<dbReference type="CDD" id="cd02966">
    <property type="entry name" value="TlpA_like_family"/>
    <property type="match status" value="1"/>
</dbReference>
<dbReference type="GO" id="GO:0016209">
    <property type="term" value="F:antioxidant activity"/>
    <property type="evidence" value="ECO:0007669"/>
    <property type="project" value="InterPro"/>
</dbReference>
<evidence type="ECO:0000256" key="2">
    <source>
        <dbReference type="ARBA" id="ARBA00022748"/>
    </source>
</evidence>
<dbReference type="InterPro" id="IPR050553">
    <property type="entry name" value="Thioredoxin_ResA/DsbE_sf"/>
</dbReference>
<proteinExistence type="predicted"/>
<reference evidence="6" key="1">
    <citation type="submission" date="2023-07" db="EMBL/GenBank/DDBJ databases">
        <title>Genomic Encyclopedia of Type Strains, Phase IV (KMG-IV): sequencing the most valuable type-strain genomes for metagenomic binning, comparative biology and taxonomic classification.</title>
        <authorList>
            <person name="Goeker M."/>
        </authorList>
    </citation>
    <scope>NUCLEOTIDE SEQUENCE</scope>
    <source>
        <strain evidence="6">DSM 26174</strain>
    </source>
</reference>
<dbReference type="EMBL" id="JAVDQD010000006">
    <property type="protein sequence ID" value="MDR6240874.1"/>
    <property type="molecule type" value="Genomic_DNA"/>
</dbReference>
<name>A0AAE3XSP7_9BACT</name>